<keyword evidence="14" id="KW-1185">Reference proteome</keyword>
<accession>A0A9Q9FER9</accession>
<dbReference type="CDD" id="cd04651">
    <property type="entry name" value="LbH_G1P_AT_C"/>
    <property type="match status" value="1"/>
</dbReference>
<keyword evidence="6 9" id="KW-0067">ATP-binding</keyword>
<feature type="site" description="Could play a key role in the communication between the regulatory and the substrate sites" evidence="9">
    <location>
        <position position="57"/>
    </location>
</feature>
<keyword evidence="5 9" id="KW-0547">Nucleotide-binding</keyword>
<comment type="subunit">
    <text evidence="9">Homotetramer.</text>
</comment>
<evidence type="ECO:0000313" key="15">
    <source>
        <dbReference type="Proteomes" id="UP001058072"/>
    </source>
</evidence>
<dbReference type="CDD" id="cd02508">
    <property type="entry name" value="ADP_Glucose_PP"/>
    <property type="match status" value="1"/>
</dbReference>
<dbReference type="GO" id="GO:0008878">
    <property type="term" value="F:glucose-1-phosphate adenylyltransferase activity"/>
    <property type="evidence" value="ECO:0007669"/>
    <property type="project" value="UniProtKB-UniRule"/>
</dbReference>
<dbReference type="InterPro" id="IPR011004">
    <property type="entry name" value="Trimer_LpxA-like_sf"/>
</dbReference>
<dbReference type="GO" id="GO:0005524">
    <property type="term" value="F:ATP binding"/>
    <property type="evidence" value="ECO:0007669"/>
    <property type="project" value="UniProtKB-KW"/>
</dbReference>
<name>A0A9Q9FER9_9FIRM</name>
<dbReference type="InterPro" id="IPR023049">
    <property type="entry name" value="GlgC_bac"/>
</dbReference>
<dbReference type="PANTHER" id="PTHR43523:SF2">
    <property type="entry name" value="GLUCOSE-1-PHOSPHATE ADENYLYLTRANSFERASE"/>
    <property type="match status" value="1"/>
</dbReference>
<keyword evidence="4 9" id="KW-0548">Nucleotidyltransferase</keyword>
<reference evidence="13 14" key="1">
    <citation type="submission" date="2021-03" db="EMBL/GenBank/DDBJ databases">
        <title>Comparative Genomics and Metabolomics in the genus Turicibacter.</title>
        <authorList>
            <person name="Maki J."/>
            <person name="Looft T."/>
        </authorList>
    </citation>
    <scope>NUCLEOTIDE SEQUENCE</scope>
    <source>
        <strain evidence="13">ISU324</strain>
        <strain evidence="12 14">MMM721</strain>
    </source>
</reference>
<dbReference type="Proteomes" id="UP001058072">
    <property type="component" value="Chromosome"/>
</dbReference>
<dbReference type="GO" id="GO:0005978">
    <property type="term" value="P:glycogen biosynthetic process"/>
    <property type="evidence" value="ECO:0007669"/>
    <property type="project" value="UniProtKB-UniRule"/>
</dbReference>
<feature type="domain" description="Nucleotidyl transferase" evidence="10">
    <location>
        <begin position="5"/>
        <end position="253"/>
    </location>
</feature>
<dbReference type="AlphaFoldDB" id="A0A9Q9FER9"/>
<keyword evidence="3 9" id="KW-0808">Transferase</keyword>
<dbReference type="Pfam" id="PF00483">
    <property type="entry name" value="NTP_transferase"/>
    <property type="match status" value="1"/>
</dbReference>
<feature type="domain" description="Glucose-1-phosphate adenylyltransferase/Bifunctional protein GlmU-like C-terminal hexapeptide" evidence="11">
    <location>
        <begin position="283"/>
        <end position="358"/>
    </location>
</feature>
<dbReference type="PROSITE" id="PS00809">
    <property type="entry name" value="ADP_GLC_PYROPHOSPH_2"/>
    <property type="match status" value="1"/>
</dbReference>
<evidence type="ECO:0000256" key="3">
    <source>
        <dbReference type="ARBA" id="ARBA00022679"/>
    </source>
</evidence>
<comment type="pathway">
    <text evidence="9">Glycan biosynthesis; glycogen biosynthesis.</text>
</comment>
<evidence type="ECO:0000259" key="11">
    <source>
        <dbReference type="Pfam" id="PF24894"/>
    </source>
</evidence>
<proteinExistence type="inferred from homology"/>
<dbReference type="Pfam" id="PF24894">
    <property type="entry name" value="Hexapep_GlmU"/>
    <property type="match status" value="1"/>
</dbReference>
<dbReference type="RefSeq" id="WP_055305497.1">
    <property type="nucleotide sequence ID" value="NZ_CP071249.1"/>
</dbReference>
<dbReference type="Gene3D" id="3.90.550.10">
    <property type="entry name" value="Spore Coat Polysaccharide Biosynthesis Protein SpsA, Chain A"/>
    <property type="match status" value="1"/>
</dbReference>
<evidence type="ECO:0000256" key="7">
    <source>
        <dbReference type="ARBA" id="ARBA00023056"/>
    </source>
</evidence>
<evidence type="ECO:0000313" key="14">
    <source>
        <dbReference type="Proteomes" id="UP001058016"/>
    </source>
</evidence>
<evidence type="ECO:0000256" key="1">
    <source>
        <dbReference type="ARBA" id="ARBA00010443"/>
    </source>
</evidence>
<dbReference type="Proteomes" id="UP001058016">
    <property type="component" value="Chromosome"/>
</dbReference>
<evidence type="ECO:0000256" key="4">
    <source>
        <dbReference type="ARBA" id="ARBA00022695"/>
    </source>
</evidence>
<dbReference type="NCBIfam" id="NF003670">
    <property type="entry name" value="PRK05293.1"/>
    <property type="match status" value="1"/>
</dbReference>
<dbReference type="EC" id="2.7.7.27" evidence="9"/>
<dbReference type="EMBL" id="CP071250">
    <property type="protein sequence ID" value="UUF08668.1"/>
    <property type="molecule type" value="Genomic_DNA"/>
</dbReference>
<dbReference type="HAMAP" id="MF_00624">
    <property type="entry name" value="GlgC"/>
    <property type="match status" value="1"/>
</dbReference>
<feature type="binding site" evidence="9">
    <location>
        <position position="162"/>
    </location>
    <ligand>
        <name>alpha-D-glucose 1-phosphate</name>
        <dbReference type="ChEBI" id="CHEBI:58601"/>
    </ligand>
</feature>
<dbReference type="SUPFAM" id="SSF53448">
    <property type="entry name" value="Nucleotide-diphospho-sugar transferases"/>
    <property type="match status" value="1"/>
</dbReference>
<dbReference type="SUPFAM" id="SSF51161">
    <property type="entry name" value="Trimeric LpxA-like enzymes"/>
    <property type="match status" value="1"/>
</dbReference>
<dbReference type="InterPro" id="IPR011831">
    <property type="entry name" value="ADP-Glc_PPase"/>
</dbReference>
<feature type="site" description="Could play a key role in the communication between the regulatory and the substrate sites" evidence="9">
    <location>
        <position position="96"/>
    </location>
</feature>
<dbReference type="InterPro" id="IPR029044">
    <property type="entry name" value="Nucleotide-diphossugar_trans"/>
</dbReference>
<evidence type="ECO:0000313" key="13">
    <source>
        <dbReference type="EMBL" id="UUF08668.1"/>
    </source>
</evidence>
<feature type="binding site" evidence="9">
    <location>
        <position position="188"/>
    </location>
    <ligand>
        <name>alpha-D-glucose 1-phosphate</name>
        <dbReference type="ChEBI" id="CHEBI:58601"/>
    </ligand>
</feature>
<evidence type="ECO:0000256" key="5">
    <source>
        <dbReference type="ARBA" id="ARBA00022741"/>
    </source>
</evidence>
<dbReference type="Gene3D" id="2.160.10.10">
    <property type="entry name" value="Hexapeptide repeat proteins"/>
    <property type="match status" value="1"/>
</dbReference>
<evidence type="ECO:0000313" key="12">
    <source>
        <dbReference type="EMBL" id="UUF05885.1"/>
    </source>
</evidence>
<sequence length="421" mass="46354">MKTLAMILAGGRGSRLDILSLGRAKPSVPFAGKFRIIDFVLSNCSNSGIYDIGILTQYLPLSLNEHIGLGQAWDFDRKNTGVTLLQPCEGHSSDQWYTGTADAILQNISYIKRKNPDNVLILSGDHIYKMDYRPLIQQHIEKGADVTVCAQEVEWSEASRFGILTDDENGRIVEFAEKPAEPKSNLASMGIYVFKTDVLINTLQHLKKVGLDFGSDVIPHLIENGHVYSYRFRDYWKDVGTYESYLEANLELTTTVDKIQLDMYDKDWVIHTKSEEKPTAKFGSKAQVCQSLISNGSIIAGSVTKCVVSPGVHIHPNAIVRNSIIMNDTIIEEGCVIDGAIIDKNCVIGKGSIIGRGSNVCPNQEKPKVLSSGLNVIGKGVHIPEGTIIERNVRIFPHVAETDFSDKIIACGSTVYPAKEA</sequence>
<protein>
    <recommendedName>
        <fullName evidence="9">Glucose-1-phosphate adenylyltransferase</fullName>
        <ecNumber evidence="9">2.7.7.27</ecNumber>
    </recommendedName>
    <alternativeName>
        <fullName evidence="9">ADP-glucose pyrophosphorylase</fullName>
        <shortName evidence="9">ADPGlc PPase</shortName>
    </alternativeName>
    <alternativeName>
        <fullName evidence="9">ADP-glucose synthase</fullName>
    </alternativeName>
</protein>
<feature type="binding site" evidence="9">
    <location>
        <begin position="177"/>
        <end position="178"/>
    </location>
    <ligand>
        <name>alpha-D-glucose 1-phosphate</name>
        <dbReference type="ChEBI" id="CHEBI:58601"/>
    </ligand>
</feature>
<evidence type="ECO:0000256" key="6">
    <source>
        <dbReference type="ARBA" id="ARBA00022840"/>
    </source>
</evidence>
<dbReference type="InterPro" id="IPR005836">
    <property type="entry name" value="ADP_Glu_pyroP_CS"/>
</dbReference>
<gene>
    <name evidence="9" type="primary">glgC</name>
    <name evidence="12" type="ORF">J0J69_12760</name>
    <name evidence="13" type="ORF">J0J70_01185</name>
</gene>
<comment type="similarity">
    <text evidence="1 9">Belongs to the bacterial/plant glucose-1-phosphate adenylyltransferase family.</text>
</comment>
<dbReference type="PANTHER" id="PTHR43523">
    <property type="entry name" value="GLUCOSE-1-PHOSPHATE ADENYLYLTRANSFERASE-RELATED"/>
    <property type="match status" value="1"/>
</dbReference>
<keyword evidence="8 9" id="KW-0119">Carbohydrate metabolism</keyword>
<dbReference type="InterPro" id="IPR056818">
    <property type="entry name" value="GlmU/GlgC-like_hexapep"/>
</dbReference>
<evidence type="ECO:0000256" key="9">
    <source>
        <dbReference type="HAMAP-Rule" id="MF_00624"/>
    </source>
</evidence>
<dbReference type="EMBL" id="CP071249">
    <property type="protein sequence ID" value="UUF05885.1"/>
    <property type="molecule type" value="Genomic_DNA"/>
</dbReference>
<evidence type="ECO:0000256" key="8">
    <source>
        <dbReference type="ARBA" id="ARBA00023277"/>
    </source>
</evidence>
<evidence type="ECO:0000256" key="2">
    <source>
        <dbReference type="ARBA" id="ARBA00022600"/>
    </source>
</evidence>
<organism evidence="13 15">
    <name type="scientific">Turicibacter bilis</name>
    <dbReference type="NCBI Taxonomy" id="2735723"/>
    <lineage>
        <taxon>Bacteria</taxon>
        <taxon>Bacillati</taxon>
        <taxon>Bacillota</taxon>
        <taxon>Erysipelotrichia</taxon>
        <taxon>Erysipelotrichales</taxon>
        <taxon>Turicibacteraceae</taxon>
        <taxon>Turicibacter</taxon>
    </lineage>
</organism>
<comment type="catalytic activity">
    <reaction evidence="9">
        <text>alpha-D-glucose 1-phosphate + ATP + H(+) = ADP-alpha-D-glucose + diphosphate</text>
        <dbReference type="Rhea" id="RHEA:12120"/>
        <dbReference type="ChEBI" id="CHEBI:15378"/>
        <dbReference type="ChEBI" id="CHEBI:30616"/>
        <dbReference type="ChEBI" id="CHEBI:33019"/>
        <dbReference type="ChEBI" id="CHEBI:57498"/>
        <dbReference type="ChEBI" id="CHEBI:58601"/>
        <dbReference type="EC" id="2.7.7.27"/>
    </reaction>
</comment>
<evidence type="ECO:0000259" key="10">
    <source>
        <dbReference type="Pfam" id="PF00483"/>
    </source>
</evidence>
<keyword evidence="2 9" id="KW-0321">Glycogen metabolism</keyword>
<keyword evidence="7 9" id="KW-0320">Glycogen biosynthesis</keyword>
<dbReference type="NCBIfam" id="TIGR02091">
    <property type="entry name" value="glgC"/>
    <property type="match status" value="1"/>
</dbReference>
<dbReference type="PROSITE" id="PS00810">
    <property type="entry name" value="ADP_GLC_PYROPHOSPH_3"/>
    <property type="match status" value="1"/>
</dbReference>
<feature type="binding site" evidence="9">
    <location>
        <position position="97"/>
    </location>
    <ligand>
        <name>alpha-D-glucose 1-phosphate</name>
        <dbReference type="ChEBI" id="CHEBI:58601"/>
    </ligand>
</feature>
<dbReference type="InterPro" id="IPR005835">
    <property type="entry name" value="NTP_transferase_dom"/>
</dbReference>
<comment type="function">
    <text evidence="9">Involved in the biosynthesis of ADP-glucose, a building block required for the elongation reactions to produce glycogen. Catalyzes the reaction between ATP and alpha-D-glucose 1-phosphate (G1P) to produce pyrophosphate and ADP-Glc.</text>
</comment>